<dbReference type="InterPro" id="IPR029058">
    <property type="entry name" value="AB_hydrolase_fold"/>
</dbReference>
<organism evidence="2">
    <name type="scientific">Sporolactobacillus sp. Y61</name>
    <dbReference type="NCBI Taxonomy" id="3160863"/>
    <lineage>
        <taxon>Bacteria</taxon>
        <taxon>Bacillati</taxon>
        <taxon>Bacillota</taxon>
        <taxon>Bacilli</taxon>
        <taxon>Bacillales</taxon>
        <taxon>Sporolactobacillaceae</taxon>
        <taxon>Sporolactobacillus</taxon>
    </lineage>
</organism>
<dbReference type="AlphaFoldDB" id="A0AAU8IBN3"/>
<sequence>MNVHEEKGIFKATGANVYYETKGIGEHLLFIHAGIADSRMWDHEFHVLANHFCVVRLDLPGYGLSEFVGGNLSYNKMIHELLHHLRINKVHILGASFGGKIAIDYYLDHPESCLSLALLSPAIGGWKDSLFLQQFEKEEEHLLKNGKKEETALLNYKTWVLGGREPNAVDPKIKDLVTDMQMQSLTKPEPDAPCVEIEAEDNITKIKDIKIPVLLINGAYDIQDFRDISKFICKEIPSAQRLVLPDAGHLANLESPERFTEIVLNFFLKNTHRSE</sequence>
<dbReference type="GO" id="GO:0016020">
    <property type="term" value="C:membrane"/>
    <property type="evidence" value="ECO:0007669"/>
    <property type="project" value="TreeGrafter"/>
</dbReference>
<evidence type="ECO:0000259" key="1">
    <source>
        <dbReference type="Pfam" id="PF00561"/>
    </source>
</evidence>
<reference evidence="2" key="1">
    <citation type="submission" date="2024-06" db="EMBL/GenBank/DDBJ databases">
        <authorList>
            <person name="Fan A."/>
            <person name="Zhang F.Y."/>
            <person name="Zhang L."/>
        </authorList>
    </citation>
    <scope>NUCLEOTIDE SEQUENCE</scope>
    <source>
        <strain evidence="2">Y61</strain>
    </source>
</reference>
<dbReference type="SUPFAM" id="SSF53474">
    <property type="entry name" value="alpha/beta-Hydrolases"/>
    <property type="match status" value="1"/>
</dbReference>
<dbReference type="EMBL" id="CP159510">
    <property type="protein sequence ID" value="XCJ15878.1"/>
    <property type="molecule type" value="Genomic_DNA"/>
</dbReference>
<protein>
    <submittedName>
        <fullName evidence="2">Alpha/beta hydrolase</fullName>
    </submittedName>
</protein>
<dbReference type="PRINTS" id="PR00111">
    <property type="entry name" value="ABHYDROLASE"/>
</dbReference>
<evidence type="ECO:0000313" key="2">
    <source>
        <dbReference type="EMBL" id="XCJ15878.1"/>
    </source>
</evidence>
<dbReference type="InterPro" id="IPR050266">
    <property type="entry name" value="AB_hydrolase_sf"/>
</dbReference>
<dbReference type="RefSeq" id="WP_129929903.1">
    <property type="nucleotide sequence ID" value="NZ_CP159510.1"/>
</dbReference>
<dbReference type="Pfam" id="PF00561">
    <property type="entry name" value="Abhydrolase_1"/>
    <property type="match status" value="1"/>
</dbReference>
<dbReference type="PRINTS" id="PR00412">
    <property type="entry name" value="EPOXHYDRLASE"/>
</dbReference>
<dbReference type="InterPro" id="IPR000073">
    <property type="entry name" value="AB_hydrolase_1"/>
</dbReference>
<accession>A0AAU8IBN3</accession>
<dbReference type="PANTHER" id="PTHR43798">
    <property type="entry name" value="MONOACYLGLYCEROL LIPASE"/>
    <property type="match status" value="1"/>
</dbReference>
<dbReference type="PANTHER" id="PTHR43798:SF33">
    <property type="entry name" value="HYDROLASE, PUTATIVE (AFU_ORTHOLOGUE AFUA_2G14860)-RELATED"/>
    <property type="match status" value="1"/>
</dbReference>
<dbReference type="InterPro" id="IPR000639">
    <property type="entry name" value="Epox_hydrolase-like"/>
</dbReference>
<proteinExistence type="predicted"/>
<gene>
    <name evidence="2" type="ORF">ABNN70_09105</name>
</gene>
<keyword evidence="2" id="KW-0378">Hydrolase</keyword>
<dbReference type="Gene3D" id="3.40.50.1820">
    <property type="entry name" value="alpha/beta hydrolase"/>
    <property type="match status" value="1"/>
</dbReference>
<feature type="domain" description="AB hydrolase-1" evidence="1">
    <location>
        <begin position="27"/>
        <end position="256"/>
    </location>
</feature>
<name>A0AAU8IBN3_9BACL</name>
<dbReference type="GO" id="GO:0016787">
    <property type="term" value="F:hydrolase activity"/>
    <property type="evidence" value="ECO:0007669"/>
    <property type="project" value="UniProtKB-KW"/>
</dbReference>